<reference evidence="9 10" key="2">
    <citation type="journal article" date="2020" name="Microbiol. Resour. Announc.">
        <title>Antarctic desert soil bacteria exhibit high novel natural product potential, evaluated through long-read genome sequencing and comparative genomics.</title>
        <authorList>
            <person name="Benaud N."/>
            <person name="Edwards R.J."/>
            <person name="Amos T.G."/>
            <person name="D'Agostino P.M."/>
            <person name="Gutierrez-Chavez C."/>
            <person name="Montgomery K."/>
            <person name="Nicetic I."/>
            <person name="Ferrari B.C."/>
        </authorList>
    </citation>
    <scope>NUCLEOTIDE SEQUENCE [LARGE SCALE GENOMIC DNA]</scope>
    <source>
        <strain evidence="9 10">SPB151</strain>
    </source>
</reference>
<dbReference type="KEGG" id="kqi:F1D05_07445"/>
<dbReference type="InterPro" id="IPR020846">
    <property type="entry name" value="MFS_dom"/>
</dbReference>
<dbReference type="PANTHER" id="PTHR42718:SF46">
    <property type="entry name" value="BLR6921 PROTEIN"/>
    <property type="match status" value="1"/>
</dbReference>
<evidence type="ECO:0000256" key="6">
    <source>
        <dbReference type="ARBA" id="ARBA00023136"/>
    </source>
</evidence>
<evidence type="ECO:0000313" key="9">
    <source>
        <dbReference type="EMBL" id="QNE17772.1"/>
    </source>
</evidence>
<comment type="subcellular location">
    <subcellularLocation>
        <location evidence="1">Cell membrane</location>
        <topology evidence="1">Multi-pass membrane protein</topology>
    </subcellularLocation>
</comment>
<protein>
    <submittedName>
        <fullName evidence="9">MFS transporter</fullName>
    </submittedName>
</protein>
<keyword evidence="3" id="KW-1003">Cell membrane</keyword>
<feature type="domain" description="Major facilitator superfamily (MFS) profile" evidence="8">
    <location>
        <begin position="8"/>
        <end position="451"/>
    </location>
</feature>
<dbReference type="Gene3D" id="1.20.1720.10">
    <property type="entry name" value="Multidrug resistance protein D"/>
    <property type="match status" value="1"/>
</dbReference>
<keyword evidence="6 7" id="KW-0472">Membrane</keyword>
<dbReference type="EMBL" id="CP043661">
    <property type="protein sequence ID" value="QNE17772.1"/>
    <property type="molecule type" value="Genomic_DNA"/>
</dbReference>
<dbReference type="Proteomes" id="UP000515563">
    <property type="component" value="Chromosome"/>
</dbReference>
<feature type="transmembrane region" description="Helical" evidence="7">
    <location>
        <begin position="74"/>
        <end position="93"/>
    </location>
</feature>
<dbReference type="GO" id="GO:0005886">
    <property type="term" value="C:plasma membrane"/>
    <property type="evidence" value="ECO:0007669"/>
    <property type="project" value="UniProtKB-SubCell"/>
</dbReference>
<feature type="transmembrane region" description="Helical" evidence="7">
    <location>
        <begin position="161"/>
        <end position="183"/>
    </location>
</feature>
<feature type="transmembrane region" description="Helical" evidence="7">
    <location>
        <begin position="427"/>
        <end position="445"/>
    </location>
</feature>
<evidence type="ECO:0000256" key="1">
    <source>
        <dbReference type="ARBA" id="ARBA00004651"/>
    </source>
</evidence>
<feature type="transmembrane region" description="Helical" evidence="7">
    <location>
        <begin position="227"/>
        <end position="244"/>
    </location>
</feature>
<feature type="transmembrane region" description="Helical" evidence="7">
    <location>
        <begin position="330"/>
        <end position="350"/>
    </location>
</feature>
<feature type="transmembrane region" description="Helical" evidence="7">
    <location>
        <begin position="99"/>
        <end position="121"/>
    </location>
</feature>
<feature type="transmembrane region" description="Helical" evidence="7">
    <location>
        <begin position="133"/>
        <end position="155"/>
    </location>
</feature>
<dbReference type="Pfam" id="PF07690">
    <property type="entry name" value="MFS_1"/>
    <property type="match status" value="1"/>
</dbReference>
<dbReference type="GO" id="GO:0022857">
    <property type="term" value="F:transmembrane transporter activity"/>
    <property type="evidence" value="ECO:0007669"/>
    <property type="project" value="InterPro"/>
</dbReference>
<feature type="transmembrane region" description="Helical" evidence="7">
    <location>
        <begin position="44"/>
        <end position="62"/>
    </location>
</feature>
<feature type="transmembrane region" description="Helical" evidence="7">
    <location>
        <begin position="402"/>
        <end position="421"/>
    </location>
</feature>
<accession>A0A7G6WUV7</accession>
<dbReference type="PROSITE" id="PS50850">
    <property type="entry name" value="MFS"/>
    <property type="match status" value="1"/>
</dbReference>
<reference evidence="10" key="1">
    <citation type="submission" date="2019-09" db="EMBL/GenBank/DDBJ databases">
        <title>Antimicrobial potential of Antarctic Bacteria.</title>
        <authorList>
            <person name="Benaud N."/>
            <person name="Edwards R.J."/>
            <person name="Ferrari B.C."/>
        </authorList>
    </citation>
    <scope>NUCLEOTIDE SEQUENCE [LARGE SCALE GENOMIC DNA]</scope>
    <source>
        <strain evidence="10">SPB151</strain>
    </source>
</reference>
<dbReference type="AlphaFoldDB" id="A0A7G6WUV7"/>
<evidence type="ECO:0000256" key="2">
    <source>
        <dbReference type="ARBA" id="ARBA00022448"/>
    </source>
</evidence>
<feature type="transmembrane region" description="Helical" evidence="7">
    <location>
        <begin position="195"/>
        <end position="215"/>
    </location>
</feature>
<evidence type="ECO:0000256" key="4">
    <source>
        <dbReference type="ARBA" id="ARBA00022692"/>
    </source>
</evidence>
<keyword evidence="10" id="KW-1185">Reference proteome</keyword>
<keyword evidence="4 7" id="KW-0812">Transmembrane</keyword>
<dbReference type="InterPro" id="IPR036259">
    <property type="entry name" value="MFS_trans_sf"/>
</dbReference>
<evidence type="ECO:0000256" key="3">
    <source>
        <dbReference type="ARBA" id="ARBA00022475"/>
    </source>
</evidence>
<dbReference type="InterPro" id="IPR011701">
    <property type="entry name" value="MFS"/>
</dbReference>
<keyword evidence="2" id="KW-0813">Transport</keyword>
<feature type="transmembrane region" description="Helical" evidence="7">
    <location>
        <begin position="362"/>
        <end position="382"/>
    </location>
</feature>
<dbReference type="Gene3D" id="1.20.1250.20">
    <property type="entry name" value="MFS general substrate transporter like domains"/>
    <property type="match status" value="1"/>
</dbReference>
<feature type="transmembrane region" description="Helical" evidence="7">
    <location>
        <begin position="264"/>
        <end position="284"/>
    </location>
</feature>
<name>A0A7G6WUV7_9ACTN</name>
<sequence length="467" mass="47792">MRKAPALQLTVLALGQFLVALDYNIVYVALPDVGRALQFSPRNLQWVVTAYAVGFGGFLLFGGRAADLLGARRMFTLGLGLFSLGSLVAGFSLNDTLLIASRAVQGLGAALLSPASLSLISSTFTEGAARNKAFAVWGSAGSGGLAAGALLGGVLTDTWGWRWVFFVMVPIGVAVALATQRAIPAAGVRPREGSFDILGAVVVTAGSSLVVLGLVNGPAVGWGTSRGGGSLLVGAFLLALFVLVEKRTKSPLVPPRLWRSRNLVASMLVILLFQTSLGGAYYLFTTYLQNVLDYSPLAAGLAFLPLTAVSTTASLRGTAPLIARWGIHRALLLGMVVNGLGLAILALGMIRDGSLWTVLPGLIIWGIGGGLTFPAMFAAAAAGVAPGEQGTASAMASTAQQIGGALGLAVLVAISAVPAIITDGLRSALWTAAVLSALGGLIALFTKTRSPKGNPVPEVVTRSSTSE</sequence>
<evidence type="ECO:0000313" key="10">
    <source>
        <dbReference type="Proteomes" id="UP000515563"/>
    </source>
</evidence>
<proteinExistence type="predicted"/>
<dbReference type="PANTHER" id="PTHR42718">
    <property type="entry name" value="MAJOR FACILITATOR SUPERFAMILY MULTIDRUG TRANSPORTER MFSC"/>
    <property type="match status" value="1"/>
</dbReference>
<gene>
    <name evidence="9" type="ORF">F1D05_07445</name>
</gene>
<feature type="transmembrane region" description="Helical" evidence="7">
    <location>
        <begin position="296"/>
        <end position="318"/>
    </location>
</feature>
<evidence type="ECO:0000256" key="5">
    <source>
        <dbReference type="ARBA" id="ARBA00022989"/>
    </source>
</evidence>
<organism evidence="9 10">
    <name type="scientific">Kribbella qitaiheensis</name>
    <dbReference type="NCBI Taxonomy" id="1544730"/>
    <lineage>
        <taxon>Bacteria</taxon>
        <taxon>Bacillati</taxon>
        <taxon>Actinomycetota</taxon>
        <taxon>Actinomycetes</taxon>
        <taxon>Propionibacteriales</taxon>
        <taxon>Kribbellaceae</taxon>
        <taxon>Kribbella</taxon>
    </lineage>
</organism>
<dbReference type="CDD" id="cd17321">
    <property type="entry name" value="MFS_MMR_MDR_like"/>
    <property type="match status" value="1"/>
</dbReference>
<keyword evidence="5 7" id="KW-1133">Transmembrane helix</keyword>
<evidence type="ECO:0000256" key="7">
    <source>
        <dbReference type="SAM" id="Phobius"/>
    </source>
</evidence>
<dbReference type="SUPFAM" id="SSF103473">
    <property type="entry name" value="MFS general substrate transporter"/>
    <property type="match status" value="1"/>
</dbReference>
<evidence type="ECO:0000259" key="8">
    <source>
        <dbReference type="PROSITE" id="PS50850"/>
    </source>
</evidence>
<dbReference type="RefSeq" id="WP_185446600.1">
    <property type="nucleotide sequence ID" value="NZ_CP043661.1"/>
</dbReference>